<feature type="region of interest" description="Disordered" evidence="1">
    <location>
        <begin position="393"/>
        <end position="689"/>
    </location>
</feature>
<proteinExistence type="predicted"/>
<feature type="compositionally biased region" description="Polar residues" evidence="1">
    <location>
        <begin position="605"/>
        <end position="616"/>
    </location>
</feature>
<feature type="compositionally biased region" description="Gly residues" evidence="1">
    <location>
        <begin position="527"/>
        <end position="544"/>
    </location>
</feature>
<dbReference type="RefSeq" id="WP_281390161.1">
    <property type="nucleotide sequence ID" value="NZ_JACCFS010000001.1"/>
</dbReference>
<dbReference type="AlphaFoldDB" id="A0A7Z0EV69"/>
<feature type="compositionally biased region" description="Polar residues" evidence="1">
    <location>
        <begin position="554"/>
        <end position="565"/>
    </location>
</feature>
<evidence type="ECO:0000313" key="3">
    <source>
        <dbReference type="Proteomes" id="UP000572051"/>
    </source>
</evidence>
<feature type="compositionally biased region" description="Basic and acidic residues" evidence="1">
    <location>
        <begin position="665"/>
        <end position="681"/>
    </location>
</feature>
<sequence length="1053" mass="111635">MPDGNEEDIPLELDEGLGEDAPTERPVEGSPVPEDLHYIVNTYADLDMEDAYPPMMSPDEILKADWFLSFKSDQNTPDELDYWLESRLPDSGSGNSSSNGMDSRMGAREAMDQASQGRTYYSGVVYNNEFMYEAAGRTFFHHLWLDINGPWMGENSRTFTPTRMTELAEDLDSLFAMLNDAQDSVGNWRTSAEEALKGATADVFVQHLVNLQLRFYDLAAQVGSYPEPLRDLRNAVVITAGNNIRGLYDEWLATGLWDPYHVIRNWFDENSDIATLNRGDDTSQIGDIGKANDPNTWKEIQERIKKHWRNQLNDLIEGAAGSMRTLAGTYTDTGGEFVEVERDTSLTLDWSPVGGGGGLGPGPNGGDEDGDGKSDAQKEYEDTLDDWYEKQTQWLKDNPPGGGEGDGEGDGSDGPSKEDEYNEALDDWYQRQIDDLESGPESSEGDLGGGDSGGEGPASEDEYNQALDDYYQDATEDLRSGPDGGGGDLGDGGGDGSGSDGPASEDEYNQALDDYYQDATEDLRSGPDGGGGDLGDGGGDGSGSDGPASEERFNQTLDDYYNQQADELEQEMGGPPPVGGGGQLGGGGSGGGSGNRNRPSEERFNQSLDDYYNQQADELDEQLNGGPDSGGGDLGGDGSGSQPSAEEYEQRLDEYYKEQTGGLDRLMRESPDPDGDGRTDDGEALTPAQQEYQSLLDDYYQEQSADLERLVSGPEGGGGDLGGDGGEDSRSSAEEYEQRLQEYYDDESADLDRLRSDVDDITDENGNPPPELEEYREQLSDYYDRRSQELDDLVAGPESGGGGLGGDGGGGSDAADEYQRRLDEYYDQQRADLEERMNAGPEAGGGGLGDSLGRDYGGGQGDGEPSYSIGDGWNSPGAQDQALAPSASGGRPDANGIQSGGGDLRSDPGSGGGGDAFTGAVGGNGQGSGNFGGLGAGMGAGGMPPMMPPMGGGMGGMGGGGGQGESRTRSTWLSEDERVWGTSEGDRLSVLGRPGPGDMTKGNPDEYVPGAGGAGARTSTGAAGEGHPGKRKPGIGNRRGRLQGPGDQREDQR</sequence>
<feature type="compositionally biased region" description="Gly residues" evidence="1">
    <location>
        <begin position="714"/>
        <end position="724"/>
    </location>
</feature>
<feature type="compositionally biased region" description="Gly residues" evidence="1">
    <location>
        <begin position="950"/>
        <end position="964"/>
    </location>
</feature>
<feature type="region of interest" description="Disordered" evidence="1">
    <location>
        <begin position="346"/>
        <end position="379"/>
    </location>
</feature>
<feature type="compositionally biased region" description="Basic and acidic residues" evidence="1">
    <location>
        <begin position="727"/>
        <end position="742"/>
    </location>
</feature>
<feature type="compositionally biased region" description="Basic and acidic residues" evidence="1">
    <location>
        <begin position="817"/>
        <end position="837"/>
    </location>
</feature>
<feature type="compositionally biased region" description="Gly residues" evidence="1">
    <location>
        <begin position="579"/>
        <end position="594"/>
    </location>
</feature>
<feature type="region of interest" description="Disordered" evidence="1">
    <location>
        <begin position="702"/>
        <end position="1053"/>
    </location>
</feature>
<feature type="compositionally biased region" description="Basic and acidic residues" evidence="1">
    <location>
        <begin position="773"/>
        <end position="789"/>
    </location>
</feature>
<evidence type="ECO:0000313" key="2">
    <source>
        <dbReference type="EMBL" id="NYJ37903.1"/>
    </source>
</evidence>
<accession>A0A7Z0EV69</accession>
<evidence type="ECO:0000256" key="1">
    <source>
        <dbReference type="SAM" id="MobiDB-lite"/>
    </source>
</evidence>
<feature type="compositionally biased region" description="Gly residues" evidence="1">
    <location>
        <begin position="446"/>
        <end position="456"/>
    </location>
</feature>
<feature type="compositionally biased region" description="Gly residues" evidence="1">
    <location>
        <begin position="482"/>
        <end position="499"/>
    </location>
</feature>
<feature type="compositionally biased region" description="Gly residues" evidence="1">
    <location>
        <begin position="353"/>
        <end position="365"/>
    </location>
</feature>
<feature type="compositionally biased region" description="Acidic residues" evidence="1">
    <location>
        <begin position="1"/>
        <end position="18"/>
    </location>
</feature>
<dbReference type="Proteomes" id="UP000572051">
    <property type="component" value="Unassembled WGS sequence"/>
</dbReference>
<keyword evidence="3" id="KW-1185">Reference proteome</keyword>
<protein>
    <submittedName>
        <fullName evidence="2">Uncharacterized protein</fullName>
    </submittedName>
</protein>
<feature type="compositionally biased region" description="Gly residues" evidence="1">
    <location>
        <begin position="798"/>
        <end position="812"/>
    </location>
</feature>
<name>A0A7Z0EV69_9ACTN</name>
<feature type="compositionally biased region" description="Basic and acidic residues" evidence="1">
    <location>
        <begin position="648"/>
        <end position="657"/>
    </location>
</feature>
<dbReference type="EMBL" id="JACCFS010000001">
    <property type="protein sequence ID" value="NYJ37903.1"/>
    <property type="molecule type" value="Genomic_DNA"/>
</dbReference>
<reference evidence="2 3" key="1">
    <citation type="submission" date="2020-07" db="EMBL/GenBank/DDBJ databases">
        <title>Sequencing the genomes of 1000 actinobacteria strains.</title>
        <authorList>
            <person name="Klenk H.-P."/>
        </authorList>
    </citation>
    <scope>NUCLEOTIDE SEQUENCE [LARGE SCALE GENOMIC DNA]</scope>
    <source>
        <strain evidence="2 3">DSM 44442</strain>
    </source>
</reference>
<feature type="compositionally biased region" description="Gly residues" evidence="1">
    <location>
        <begin position="627"/>
        <end position="639"/>
    </location>
</feature>
<gene>
    <name evidence="2" type="ORF">HNR10_005784</name>
</gene>
<feature type="compositionally biased region" description="Gly residues" evidence="1">
    <location>
        <begin position="842"/>
        <end position="862"/>
    </location>
</feature>
<organism evidence="2 3">
    <name type="scientific">Nocardiopsis aegyptia</name>
    <dbReference type="NCBI Taxonomy" id="220378"/>
    <lineage>
        <taxon>Bacteria</taxon>
        <taxon>Bacillati</taxon>
        <taxon>Actinomycetota</taxon>
        <taxon>Actinomycetes</taxon>
        <taxon>Streptosporangiales</taxon>
        <taxon>Nocardiopsidaceae</taxon>
        <taxon>Nocardiopsis</taxon>
    </lineage>
</organism>
<feature type="compositionally biased region" description="Gly residues" evidence="1">
    <location>
        <begin position="898"/>
        <end position="942"/>
    </location>
</feature>
<comment type="caution">
    <text evidence="2">The sequence shown here is derived from an EMBL/GenBank/DDBJ whole genome shotgun (WGS) entry which is preliminary data.</text>
</comment>
<feature type="region of interest" description="Disordered" evidence="1">
    <location>
        <begin position="1"/>
        <end position="33"/>
    </location>
</feature>
<feature type="compositionally biased region" description="Basic and acidic residues" evidence="1">
    <location>
        <begin position="975"/>
        <end position="987"/>
    </location>
</feature>
<feature type="compositionally biased region" description="Basic residues" evidence="1">
    <location>
        <begin position="1029"/>
        <end position="1041"/>
    </location>
</feature>